<feature type="transmembrane region" description="Helical" evidence="1">
    <location>
        <begin position="33"/>
        <end position="49"/>
    </location>
</feature>
<keyword evidence="3" id="KW-1185">Reference proteome</keyword>
<dbReference type="HOGENOM" id="CLU_139141_1_0_10"/>
<dbReference type="EMBL" id="CP002831">
    <property type="protein sequence ID" value="AFC23083.1"/>
    <property type="molecule type" value="Genomic_DNA"/>
</dbReference>
<sequence>MASIIVLLIVYLLVVFGIIAGSWKIFEKAGKPGWAAIVPIYNIIVALEIAEKPLWWIILPIIPIFVVPIEIAKRFGKGTGFAMGMIFLPFVFLPLLGFGEANYQGTLDELDHFG</sequence>
<dbReference type="STRING" id="984262.SGRA_0344"/>
<dbReference type="Proteomes" id="UP000007519">
    <property type="component" value="Chromosome"/>
</dbReference>
<evidence type="ECO:0000313" key="2">
    <source>
        <dbReference type="EMBL" id="AFC23083.1"/>
    </source>
</evidence>
<evidence type="ECO:0000313" key="3">
    <source>
        <dbReference type="Proteomes" id="UP000007519"/>
    </source>
</evidence>
<dbReference type="InterPro" id="IPR043739">
    <property type="entry name" value="DUF5684"/>
</dbReference>
<feature type="transmembrane region" description="Helical" evidence="1">
    <location>
        <begin position="55"/>
        <end position="72"/>
    </location>
</feature>
<proteinExistence type="predicted"/>
<dbReference type="Pfam" id="PF18936">
    <property type="entry name" value="DUF5684"/>
    <property type="match status" value="1"/>
</dbReference>
<gene>
    <name evidence="2" type="ordered locus">SGRA_0344</name>
</gene>
<dbReference type="eggNOG" id="COG0681">
    <property type="taxonomic scope" value="Bacteria"/>
</dbReference>
<dbReference type="RefSeq" id="WP_014373330.1">
    <property type="nucleotide sequence ID" value="NC_016940.1"/>
</dbReference>
<dbReference type="OrthoDB" id="2376202at2"/>
<dbReference type="AlphaFoldDB" id="H6L7Q1"/>
<organism evidence="2 3">
    <name type="scientific">Saprospira grandis (strain Lewin)</name>
    <dbReference type="NCBI Taxonomy" id="984262"/>
    <lineage>
        <taxon>Bacteria</taxon>
        <taxon>Pseudomonadati</taxon>
        <taxon>Bacteroidota</taxon>
        <taxon>Saprospiria</taxon>
        <taxon>Saprospirales</taxon>
        <taxon>Saprospiraceae</taxon>
        <taxon>Saprospira</taxon>
    </lineage>
</organism>
<feature type="transmembrane region" description="Helical" evidence="1">
    <location>
        <begin position="6"/>
        <end position="26"/>
    </location>
</feature>
<keyword evidence="1" id="KW-0472">Membrane</keyword>
<dbReference type="KEGG" id="sgn:SGRA_0344"/>
<accession>H6L7Q1</accession>
<protein>
    <submittedName>
        <fullName evidence="2">Signal peptidase I</fullName>
    </submittedName>
</protein>
<reference evidence="2 3" key="1">
    <citation type="journal article" date="2012" name="Stand. Genomic Sci.">
        <title>Complete genome sequencing and analysis of Saprospira grandis str. Lewin, a predatory marine bacterium.</title>
        <authorList>
            <person name="Saw J.H."/>
            <person name="Yuryev A."/>
            <person name="Kanbe M."/>
            <person name="Hou S."/>
            <person name="Young A.G."/>
            <person name="Aizawa S."/>
            <person name="Alam M."/>
        </authorList>
    </citation>
    <scope>NUCLEOTIDE SEQUENCE [LARGE SCALE GENOMIC DNA]</scope>
    <source>
        <strain evidence="2 3">Lewin</strain>
    </source>
</reference>
<keyword evidence="1" id="KW-1133">Transmembrane helix</keyword>
<keyword evidence="1" id="KW-0812">Transmembrane</keyword>
<evidence type="ECO:0000256" key="1">
    <source>
        <dbReference type="SAM" id="Phobius"/>
    </source>
</evidence>
<name>H6L7Q1_SAPGL</name>
<feature type="transmembrane region" description="Helical" evidence="1">
    <location>
        <begin position="79"/>
        <end position="98"/>
    </location>
</feature>